<accession>A0A7R9HCX1</accession>
<reference evidence="1" key="1">
    <citation type="submission" date="2020-11" db="EMBL/GenBank/DDBJ databases">
        <authorList>
            <person name="Tran Van P."/>
        </authorList>
    </citation>
    <scope>NUCLEOTIDE SEQUENCE</scope>
</reference>
<evidence type="ECO:0000313" key="1">
    <source>
        <dbReference type="EMBL" id="CAD7416443.1"/>
    </source>
</evidence>
<gene>
    <name evidence="1" type="ORF">TPSB3V08_LOCUS11043</name>
</gene>
<organism evidence="1">
    <name type="scientific">Timema poppense</name>
    <name type="common">Walking stick</name>
    <dbReference type="NCBI Taxonomy" id="170557"/>
    <lineage>
        <taxon>Eukaryota</taxon>
        <taxon>Metazoa</taxon>
        <taxon>Ecdysozoa</taxon>
        <taxon>Arthropoda</taxon>
        <taxon>Hexapoda</taxon>
        <taxon>Insecta</taxon>
        <taxon>Pterygota</taxon>
        <taxon>Neoptera</taxon>
        <taxon>Polyneoptera</taxon>
        <taxon>Phasmatodea</taxon>
        <taxon>Timematodea</taxon>
        <taxon>Timematoidea</taxon>
        <taxon>Timematidae</taxon>
        <taxon>Timema</taxon>
    </lineage>
</organism>
<dbReference type="EMBL" id="OD011109">
    <property type="protein sequence ID" value="CAD7416443.1"/>
    <property type="molecule type" value="Genomic_DNA"/>
</dbReference>
<proteinExistence type="predicted"/>
<dbReference type="AlphaFoldDB" id="A0A7R9HCX1"/>
<sequence length="265" mass="29567">MYALFNYSTVSLMRVCNEVDWIELLCPRCYREIPVSQQLVTSHESDFSMTFRAKIKVAYYVVSCVAGGKRWPYIIPGEGAHSSRRNKDDMSWHPSSMTEYSPCLLESKTVHKVENRLHPRERRAPNMAGHYSHGLGQCARGIPHPAVIFSTPCSDELLVVDGQEVVSDELLVVDGQEVVSDELMVVDDQEVVSDELLVVDGQEDVSDELLVVDGQEVVSDELLVVDGQEVVSDELLVVDDQEVVSDELLVVDGQEVVSDELLVVM</sequence>
<protein>
    <submittedName>
        <fullName evidence="1">Uncharacterized protein</fullName>
    </submittedName>
</protein>
<name>A0A7R9HCX1_TIMPO</name>